<organism evidence="2 3">
    <name type="scientific">Aquarana catesbeiana</name>
    <name type="common">American bullfrog</name>
    <name type="synonym">Rana catesbeiana</name>
    <dbReference type="NCBI Taxonomy" id="8400"/>
    <lineage>
        <taxon>Eukaryota</taxon>
        <taxon>Metazoa</taxon>
        <taxon>Chordata</taxon>
        <taxon>Craniata</taxon>
        <taxon>Vertebrata</taxon>
        <taxon>Euteleostomi</taxon>
        <taxon>Amphibia</taxon>
        <taxon>Batrachia</taxon>
        <taxon>Anura</taxon>
        <taxon>Neobatrachia</taxon>
        <taxon>Ranoidea</taxon>
        <taxon>Ranidae</taxon>
        <taxon>Aquarana</taxon>
    </lineage>
</organism>
<accession>A0A2G9RQG0</accession>
<name>A0A2G9RQG0_AQUCT</name>
<sequence>MEKNATRIIVKYPHQFSFAKCSQTCCSSVVLQKAVTVMQQFVLQYSSRFISIIAGNSLFICSLSLSFWGWQKFEKVYSIISFHTL</sequence>
<dbReference type="EMBL" id="KV930265">
    <property type="protein sequence ID" value="PIO30094.1"/>
    <property type="molecule type" value="Genomic_DNA"/>
</dbReference>
<gene>
    <name evidence="2" type="ORF">AB205_0160350</name>
</gene>
<evidence type="ECO:0000256" key="1">
    <source>
        <dbReference type="SAM" id="Phobius"/>
    </source>
</evidence>
<evidence type="ECO:0000313" key="2">
    <source>
        <dbReference type="EMBL" id="PIO30094.1"/>
    </source>
</evidence>
<dbReference type="AlphaFoldDB" id="A0A2G9RQG0"/>
<evidence type="ECO:0000313" key="3">
    <source>
        <dbReference type="Proteomes" id="UP000228934"/>
    </source>
</evidence>
<keyword evidence="1" id="KW-1133">Transmembrane helix</keyword>
<proteinExistence type="predicted"/>
<keyword evidence="3" id="KW-1185">Reference proteome</keyword>
<protein>
    <submittedName>
        <fullName evidence="2">Uncharacterized protein</fullName>
    </submittedName>
</protein>
<dbReference type="Proteomes" id="UP000228934">
    <property type="component" value="Unassembled WGS sequence"/>
</dbReference>
<feature type="transmembrane region" description="Helical" evidence="1">
    <location>
        <begin position="49"/>
        <end position="70"/>
    </location>
</feature>
<keyword evidence="1" id="KW-0812">Transmembrane</keyword>
<reference evidence="3" key="1">
    <citation type="journal article" date="2017" name="Nat. Commun.">
        <title>The North American bullfrog draft genome provides insight into hormonal regulation of long noncoding RNA.</title>
        <authorList>
            <person name="Hammond S.A."/>
            <person name="Warren R.L."/>
            <person name="Vandervalk B.P."/>
            <person name="Kucuk E."/>
            <person name="Khan H."/>
            <person name="Gibb E.A."/>
            <person name="Pandoh P."/>
            <person name="Kirk H."/>
            <person name="Zhao Y."/>
            <person name="Jones M."/>
            <person name="Mungall A.J."/>
            <person name="Coope R."/>
            <person name="Pleasance S."/>
            <person name="Moore R.A."/>
            <person name="Holt R.A."/>
            <person name="Round J.M."/>
            <person name="Ohora S."/>
            <person name="Walle B.V."/>
            <person name="Veldhoen N."/>
            <person name="Helbing C.C."/>
            <person name="Birol I."/>
        </authorList>
    </citation>
    <scope>NUCLEOTIDE SEQUENCE [LARGE SCALE GENOMIC DNA]</scope>
</reference>
<keyword evidence="1" id="KW-0472">Membrane</keyword>